<feature type="transmembrane region" description="Helical" evidence="1">
    <location>
        <begin position="71"/>
        <end position="95"/>
    </location>
</feature>
<evidence type="ECO:0000256" key="1">
    <source>
        <dbReference type="SAM" id="Phobius"/>
    </source>
</evidence>
<dbReference type="HOGENOM" id="CLU_101099_0_0_1"/>
<keyword evidence="1" id="KW-0472">Membrane</keyword>
<keyword evidence="1" id="KW-0812">Transmembrane</keyword>
<proteinExistence type="predicted"/>
<protein>
    <submittedName>
        <fullName evidence="2">Uncharacterized protein</fullName>
    </submittedName>
</protein>
<sequence length="221" mass="24136">MEASVHSKEMTRAHSAEYVLPNTVKSWVDGLSSSASSVAVTTALFAGVMASFAQLVATVENTSAAWEALRFFTFASIITNLVAAMCAMYAMWMYAELPGKAQRLLLDPDSWPSRMARGEPLSHDLLMNEYNLLEAFGIYKSHMTIISGVFLWAMGGVTTFFTTFAIYVWLTQSIAVAGSLTIFVAGGVFGFLYPIVREIPASIAQGWKEGWNEVENGKTDA</sequence>
<organism evidence="2 3">
    <name type="scientific">Serendipita vermifera MAFF 305830</name>
    <dbReference type="NCBI Taxonomy" id="933852"/>
    <lineage>
        <taxon>Eukaryota</taxon>
        <taxon>Fungi</taxon>
        <taxon>Dikarya</taxon>
        <taxon>Basidiomycota</taxon>
        <taxon>Agaricomycotina</taxon>
        <taxon>Agaricomycetes</taxon>
        <taxon>Sebacinales</taxon>
        <taxon>Serendipitaceae</taxon>
        <taxon>Serendipita</taxon>
    </lineage>
</organism>
<evidence type="ECO:0000313" key="2">
    <source>
        <dbReference type="EMBL" id="KIM22165.1"/>
    </source>
</evidence>
<evidence type="ECO:0000313" key="3">
    <source>
        <dbReference type="Proteomes" id="UP000054097"/>
    </source>
</evidence>
<keyword evidence="1" id="KW-1133">Transmembrane helix</keyword>
<dbReference type="Proteomes" id="UP000054097">
    <property type="component" value="Unassembled WGS sequence"/>
</dbReference>
<accession>A0A0C3AC06</accession>
<feature type="transmembrane region" description="Helical" evidence="1">
    <location>
        <begin position="149"/>
        <end position="170"/>
    </location>
</feature>
<reference evidence="2 3" key="1">
    <citation type="submission" date="2014-04" db="EMBL/GenBank/DDBJ databases">
        <authorList>
            <consortium name="DOE Joint Genome Institute"/>
            <person name="Kuo A."/>
            <person name="Zuccaro A."/>
            <person name="Kohler A."/>
            <person name="Nagy L.G."/>
            <person name="Floudas D."/>
            <person name="Copeland A."/>
            <person name="Barry K.W."/>
            <person name="Cichocki N."/>
            <person name="Veneault-Fourrey C."/>
            <person name="LaButti K."/>
            <person name="Lindquist E.A."/>
            <person name="Lipzen A."/>
            <person name="Lundell T."/>
            <person name="Morin E."/>
            <person name="Murat C."/>
            <person name="Sun H."/>
            <person name="Tunlid A."/>
            <person name="Henrissat B."/>
            <person name="Grigoriev I.V."/>
            <person name="Hibbett D.S."/>
            <person name="Martin F."/>
            <person name="Nordberg H.P."/>
            <person name="Cantor M.N."/>
            <person name="Hua S.X."/>
        </authorList>
    </citation>
    <scope>NUCLEOTIDE SEQUENCE [LARGE SCALE GENOMIC DNA]</scope>
    <source>
        <strain evidence="2 3">MAFF 305830</strain>
    </source>
</reference>
<feature type="transmembrane region" description="Helical" evidence="1">
    <location>
        <begin position="38"/>
        <end position="59"/>
    </location>
</feature>
<dbReference type="EMBL" id="KN824362">
    <property type="protein sequence ID" value="KIM22165.1"/>
    <property type="molecule type" value="Genomic_DNA"/>
</dbReference>
<dbReference type="OrthoDB" id="3225366at2759"/>
<reference evidence="3" key="2">
    <citation type="submission" date="2015-01" db="EMBL/GenBank/DDBJ databases">
        <title>Evolutionary Origins and Diversification of the Mycorrhizal Mutualists.</title>
        <authorList>
            <consortium name="DOE Joint Genome Institute"/>
            <consortium name="Mycorrhizal Genomics Consortium"/>
            <person name="Kohler A."/>
            <person name="Kuo A."/>
            <person name="Nagy L.G."/>
            <person name="Floudas D."/>
            <person name="Copeland A."/>
            <person name="Barry K.W."/>
            <person name="Cichocki N."/>
            <person name="Veneault-Fourrey C."/>
            <person name="LaButti K."/>
            <person name="Lindquist E.A."/>
            <person name="Lipzen A."/>
            <person name="Lundell T."/>
            <person name="Morin E."/>
            <person name="Murat C."/>
            <person name="Riley R."/>
            <person name="Ohm R."/>
            <person name="Sun H."/>
            <person name="Tunlid A."/>
            <person name="Henrissat B."/>
            <person name="Grigoriev I.V."/>
            <person name="Hibbett D.S."/>
            <person name="Martin F."/>
        </authorList>
    </citation>
    <scope>NUCLEOTIDE SEQUENCE [LARGE SCALE GENOMIC DNA]</scope>
    <source>
        <strain evidence="3">MAFF 305830</strain>
    </source>
</reference>
<dbReference type="AlphaFoldDB" id="A0A0C3AC06"/>
<name>A0A0C3AC06_SERVB</name>
<keyword evidence="3" id="KW-1185">Reference proteome</keyword>
<feature type="transmembrane region" description="Helical" evidence="1">
    <location>
        <begin position="176"/>
        <end position="196"/>
    </location>
</feature>
<gene>
    <name evidence="2" type="ORF">M408DRAFT_293276</name>
</gene>